<dbReference type="Proteomes" id="UP001432027">
    <property type="component" value="Unassembled WGS sequence"/>
</dbReference>
<accession>A0AAV5SMJ7</accession>
<proteinExistence type="predicted"/>
<keyword evidence="3" id="KW-1185">Reference proteome</keyword>
<evidence type="ECO:0000313" key="2">
    <source>
        <dbReference type="EMBL" id="GMS83777.1"/>
    </source>
</evidence>
<protein>
    <submittedName>
        <fullName evidence="2">Uncharacterized protein</fullName>
    </submittedName>
</protein>
<dbReference type="EMBL" id="BTSX01000002">
    <property type="protein sequence ID" value="GMS83777.1"/>
    <property type="molecule type" value="Genomic_DNA"/>
</dbReference>
<sequence>MAFRKADKSDSLVDKILEDKELVASKIFHIDEVSSGHELADLAIRNIQHTYGIDIRHRYVNDEFVLHKELAQFHSLPKTRQEEILSGSPSDFKAIPRLVKDLKRIEKKELEKLNDEEKEIMKEKEMFLMYIIRGKPLARIVRDSLESNGIMKLTPKERKMAIKSEKDRLIKQWTPEKESLFDRLEKLGADPHEFLERFGINVEACERDYIDPEEAFYDKVGEMEHAIELLDTINEDMIFVAQTTIKYDDISCFHELADTAVNDIMRTYQIDICDDDDNFVLHKELVDELPEARQNQVLSGTRFNFKAIPRLLRALRKVEKTEFAKLNDEDKENMKEDDLFINYMIRDKHMAKIIRESEINGIMELTRKERRKAINAKEDHLYKLWSGDQDTIYECF</sequence>
<organism evidence="2 3">
    <name type="scientific">Pristionchus entomophagus</name>
    <dbReference type="NCBI Taxonomy" id="358040"/>
    <lineage>
        <taxon>Eukaryota</taxon>
        <taxon>Metazoa</taxon>
        <taxon>Ecdysozoa</taxon>
        <taxon>Nematoda</taxon>
        <taxon>Chromadorea</taxon>
        <taxon>Rhabditida</taxon>
        <taxon>Rhabditina</taxon>
        <taxon>Diplogasteromorpha</taxon>
        <taxon>Diplogasteroidea</taxon>
        <taxon>Neodiplogasteridae</taxon>
        <taxon>Pristionchus</taxon>
    </lineage>
</organism>
<feature type="coiled-coil region" evidence="1">
    <location>
        <begin position="99"/>
        <end position="126"/>
    </location>
</feature>
<gene>
    <name evidence="2" type="ORF">PENTCL1PPCAC_5952</name>
</gene>
<evidence type="ECO:0000256" key="1">
    <source>
        <dbReference type="SAM" id="Coils"/>
    </source>
</evidence>
<comment type="caution">
    <text evidence="2">The sequence shown here is derived from an EMBL/GenBank/DDBJ whole genome shotgun (WGS) entry which is preliminary data.</text>
</comment>
<keyword evidence="1" id="KW-0175">Coiled coil</keyword>
<name>A0AAV5SMJ7_9BILA</name>
<dbReference type="AlphaFoldDB" id="A0AAV5SMJ7"/>
<reference evidence="2" key="1">
    <citation type="submission" date="2023-10" db="EMBL/GenBank/DDBJ databases">
        <title>Genome assembly of Pristionchus species.</title>
        <authorList>
            <person name="Yoshida K."/>
            <person name="Sommer R.J."/>
        </authorList>
    </citation>
    <scope>NUCLEOTIDE SEQUENCE</scope>
    <source>
        <strain evidence="2">RS0144</strain>
    </source>
</reference>
<evidence type="ECO:0000313" key="3">
    <source>
        <dbReference type="Proteomes" id="UP001432027"/>
    </source>
</evidence>